<proteinExistence type="predicted"/>
<evidence type="ECO:0000313" key="2">
    <source>
        <dbReference type="Proteomes" id="UP000810207"/>
    </source>
</evidence>
<comment type="caution">
    <text evidence="1">The sequence shown here is derived from an EMBL/GenBank/DDBJ whole genome shotgun (WGS) entry which is preliminary data.</text>
</comment>
<keyword evidence="2" id="KW-1185">Reference proteome</keyword>
<organism evidence="1 2">
    <name type="scientific">Paenibacillus xylanexedens</name>
    <dbReference type="NCBI Taxonomy" id="528191"/>
    <lineage>
        <taxon>Bacteria</taxon>
        <taxon>Bacillati</taxon>
        <taxon>Bacillota</taxon>
        <taxon>Bacilli</taxon>
        <taxon>Bacillales</taxon>
        <taxon>Paenibacillaceae</taxon>
        <taxon>Paenibacillus</taxon>
    </lineage>
</organism>
<dbReference type="Proteomes" id="UP000810207">
    <property type="component" value="Unassembled WGS sequence"/>
</dbReference>
<dbReference type="EMBL" id="JAGIKV010000002">
    <property type="protein sequence ID" value="MBP2243904.1"/>
    <property type="molecule type" value="Genomic_DNA"/>
</dbReference>
<protein>
    <submittedName>
        <fullName evidence="1">Uncharacterized protein</fullName>
    </submittedName>
</protein>
<accession>A0ABS4RMF5</accession>
<name>A0ABS4RMF5_PAEXY</name>
<dbReference type="RefSeq" id="WP_280530802.1">
    <property type="nucleotide sequence ID" value="NZ_CBCSLC010000022.1"/>
</dbReference>
<reference evidence="1 2" key="1">
    <citation type="submission" date="2021-03" db="EMBL/GenBank/DDBJ databases">
        <title>Genomic Encyclopedia of Type Strains, Phase IV (KMG-IV): sequencing the most valuable type-strain genomes for metagenomic binning, comparative biology and taxonomic classification.</title>
        <authorList>
            <person name="Goeker M."/>
        </authorList>
    </citation>
    <scope>NUCLEOTIDE SEQUENCE [LARGE SCALE GENOMIC DNA]</scope>
    <source>
        <strain evidence="1 2">DSM 21292</strain>
    </source>
</reference>
<sequence>MQHIIYGMHSAMMNQSDEEVEFLVISNPGTRGDRIELDSM</sequence>
<evidence type="ECO:0000313" key="1">
    <source>
        <dbReference type="EMBL" id="MBP2243904.1"/>
    </source>
</evidence>
<gene>
    <name evidence="1" type="ORF">J2Z28_000514</name>
</gene>